<dbReference type="HOGENOM" id="CLU_013253_5_2_1"/>
<evidence type="ECO:0000256" key="3">
    <source>
        <dbReference type="PIRSR" id="PIRSR601461-2"/>
    </source>
</evidence>
<dbReference type="PROSITE" id="PS00141">
    <property type="entry name" value="ASP_PROTEASE"/>
    <property type="match status" value="1"/>
</dbReference>
<dbReference type="Proteomes" id="UP000015102">
    <property type="component" value="Unassembled WGS sequence"/>
</dbReference>
<dbReference type="Pfam" id="PF00026">
    <property type="entry name" value="Asp"/>
    <property type="match status" value="1"/>
</dbReference>
<feature type="domain" description="Peptidase A1" evidence="5">
    <location>
        <begin position="25"/>
        <end position="224"/>
    </location>
</feature>
<dbReference type="EMBL" id="CAQQ02163957">
    <property type="status" value="NOT_ANNOTATED_CDS"/>
    <property type="molecule type" value="Genomic_DNA"/>
</dbReference>
<dbReference type="PRINTS" id="PR00792">
    <property type="entry name" value="PEPSIN"/>
</dbReference>
<dbReference type="SUPFAM" id="SSF50630">
    <property type="entry name" value="Acid proteases"/>
    <property type="match status" value="1"/>
</dbReference>
<keyword evidence="2 3" id="KW-1015">Disulfide bond</keyword>
<keyword evidence="4" id="KW-0645">Protease</keyword>
<keyword evidence="7" id="KW-1185">Reference proteome</keyword>
<name>T1GBX1_MEGSC</name>
<dbReference type="InterPro" id="IPR021109">
    <property type="entry name" value="Peptidase_aspartic_dom_sf"/>
</dbReference>
<keyword evidence="4" id="KW-0378">Hydrolase</keyword>
<evidence type="ECO:0000313" key="7">
    <source>
        <dbReference type="Proteomes" id="UP000015102"/>
    </source>
</evidence>
<accession>T1GBX1</accession>
<dbReference type="STRING" id="36166.T1GBX1"/>
<dbReference type="InterPro" id="IPR001969">
    <property type="entry name" value="Aspartic_peptidase_AS"/>
</dbReference>
<dbReference type="Gene3D" id="2.60.40.1960">
    <property type="match status" value="1"/>
</dbReference>
<organism evidence="6 7">
    <name type="scientific">Megaselia scalaris</name>
    <name type="common">Humpbacked fly</name>
    <name type="synonym">Phora scalaris</name>
    <dbReference type="NCBI Taxonomy" id="36166"/>
    <lineage>
        <taxon>Eukaryota</taxon>
        <taxon>Metazoa</taxon>
        <taxon>Ecdysozoa</taxon>
        <taxon>Arthropoda</taxon>
        <taxon>Hexapoda</taxon>
        <taxon>Insecta</taxon>
        <taxon>Pterygota</taxon>
        <taxon>Neoptera</taxon>
        <taxon>Endopterygota</taxon>
        <taxon>Diptera</taxon>
        <taxon>Brachycera</taxon>
        <taxon>Muscomorpha</taxon>
        <taxon>Platypezoidea</taxon>
        <taxon>Phoridae</taxon>
        <taxon>Megaseliini</taxon>
        <taxon>Megaselia</taxon>
    </lineage>
</organism>
<evidence type="ECO:0000259" key="5">
    <source>
        <dbReference type="PROSITE" id="PS51767"/>
    </source>
</evidence>
<dbReference type="PROSITE" id="PS51767">
    <property type="entry name" value="PEPTIDASE_A1"/>
    <property type="match status" value="1"/>
</dbReference>
<evidence type="ECO:0000313" key="6">
    <source>
        <dbReference type="EnsemblMetazoa" id="MESCA000760-PA"/>
    </source>
</evidence>
<protein>
    <recommendedName>
        <fullName evidence="5">Peptidase A1 domain-containing protein</fullName>
    </recommendedName>
</protein>
<feature type="disulfide bond" evidence="3">
    <location>
        <begin position="56"/>
        <end position="60"/>
    </location>
</feature>
<dbReference type="InterPro" id="IPR001461">
    <property type="entry name" value="Aspartic_peptidase_A1"/>
</dbReference>
<sequence>MFISRLEMQSKIGIDYLTNSGNNAYFGPITIGTPPQTFTVLFDTGSSTFWVPSAKCTSNCGKHNNYNSSASLSYIAQGNDFKIYYGSGSLSGITSIDTVTVSGITISQQTFVESTIPSSFFVNTKYDGIFGLGFLQTSQDKIVPPFYNMMNQGLLDEPVFSVWLNKVGNKGPGGEIVFGGVDSSKFSGNFTYVPVLNTELTVDNYKFYCPSRINMSLAQSTSSL</sequence>
<reference evidence="6" key="2">
    <citation type="submission" date="2015-06" db="UniProtKB">
        <authorList>
            <consortium name="EnsemblMetazoa"/>
        </authorList>
    </citation>
    <scope>IDENTIFICATION</scope>
</reference>
<evidence type="ECO:0000256" key="1">
    <source>
        <dbReference type="ARBA" id="ARBA00007447"/>
    </source>
</evidence>
<dbReference type="FunFam" id="2.40.70.10:FF:000004">
    <property type="entry name" value="Pepsin A"/>
    <property type="match status" value="1"/>
</dbReference>
<dbReference type="OMA" id="CATEQIF"/>
<dbReference type="GO" id="GO:0005764">
    <property type="term" value="C:lysosome"/>
    <property type="evidence" value="ECO:0007669"/>
    <property type="project" value="TreeGrafter"/>
</dbReference>
<dbReference type="EnsemblMetazoa" id="MESCA000760-RA">
    <property type="protein sequence ID" value="MESCA000760-PA"/>
    <property type="gene ID" value="MESCA000760"/>
</dbReference>
<keyword evidence="4" id="KW-0064">Aspartyl protease</keyword>
<evidence type="ECO:0000256" key="4">
    <source>
        <dbReference type="RuleBase" id="RU000454"/>
    </source>
</evidence>
<dbReference type="PANTHER" id="PTHR47966:SF51">
    <property type="entry name" value="BETA-SITE APP-CLEAVING ENZYME, ISOFORM A-RELATED"/>
    <property type="match status" value="1"/>
</dbReference>
<dbReference type="AlphaFoldDB" id="T1GBX1"/>
<proteinExistence type="inferred from homology"/>
<dbReference type="EMBL" id="CAQQ02163958">
    <property type="status" value="NOT_ANNOTATED_CDS"/>
    <property type="molecule type" value="Genomic_DNA"/>
</dbReference>
<evidence type="ECO:0000256" key="2">
    <source>
        <dbReference type="ARBA" id="ARBA00023157"/>
    </source>
</evidence>
<dbReference type="PANTHER" id="PTHR47966">
    <property type="entry name" value="BETA-SITE APP-CLEAVING ENZYME, ISOFORM A-RELATED"/>
    <property type="match status" value="1"/>
</dbReference>
<comment type="similarity">
    <text evidence="1 4">Belongs to the peptidase A1 family.</text>
</comment>
<dbReference type="GO" id="GO:0006508">
    <property type="term" value="P:proteolysis"/>
    <property type="evidence" value="ECO:0007669"/>
    <property type="project" value="UniProtKB-KW"/>
</dbReference>
<dbReference type="Gene3D" id="2.40.70.10">
    <property type="entry name" value="Acid Proteases"/>
    <property type="match status" value="1"/>
</dbReference>
<dbReference type="GO" id="GO:0004190">
    <property type="term" value="F:aspartic-type endopeptidase activity"/>
    <property type="evidence" value="ECO:0007669"/>
    <property type="project" value="UniProtKB-KW"/>
</dbReference>
<dbReference type="InterPro" id="IPR033121">
    <property type="entry name" value="PEPTIDASE_A1"/>
</dbReference>
<reference evidence="7" key="1">
    <citation type="submission" date="2013-02" db="EMBL/GenBank/DDBJ databases">
        <authorList>
            <person name="Hughes D."/>
        </authorList>
    </citation>
    <scope>NUCLEOTIDE SEQUENCE</scope>
    <source>
        <strain>Durham</strain>
        <strain evidence="7">NC isolate 2 -- Noor lab</strain>
    </source>
</reference>
<dbReference type="EMBL" id="CAQQ02163959">
    <property type="status" value="NOT_ANNOTATED_CDS"/>
    <property type="molecule type" value="Genomic_DNA"/>
</dbReference>